<dbReference type="Proteomes" id="UP000800093">
    <property type="component" value="Unassembled WGS sequence"/>
</dbReference>
<gene>
    <name evidence="1" type="ORF">CC78DRAFT_466446</name>
</gene>
<accession>A0A9P4K5S9</accession>
<reference evidence="2" key="1">
    <citation type="journal article" date="2020" name="Stud. Mycol.">
        <title>101 Dothideomycetes genomes: A test case for predicting lifestyles and emergence of pathogens.</title>
        <authorList>
            <person name="Haridas S."/>
            <person name="Albert R."/>
            <person name="Binder M."/>
            <person name="Bloem J."/>
            <person name="LaButti K."/>
            <person name="Salamov A."/>
            <person name="Andreopoulos B."/>
            <person name="Baker S."/>
            <person name="Barry K."/>
            <person name="Bills G."/>
            <person name="Bluhm B."/>
            <person name="Cannon C."/>
            <person name="Castanera R."/>
            <person name="Culley D."/>
            <person name="Daum C."/>
            <person name="Ezra D."/>
            <person name="Gonzalez J."/>
            <person name="Henrissat B."/>
            <person name="Kuo A."/>
            <person name="Liang C."/>
            <person name="Lipzen A."/>
            <person name="Lutzoni F."/>
            <person name="Magnuson J."/>
            <person name="Mondo S."/>
            <person name="Nolan M."/>
            <person name="Ohm R."/>
            <person name="Pangilinan J."/>
            <person name="Park H.-J."/>
            <person name="Ramirez L."/>
            <person name="Alfaro M."/>
            <person name="Sun H."/>
            <person name="Tritt A."/>
            <person name="Yoshinaga Y."/>
            <person name="Zwiers L.-H."/>
            <person name="Turgeon B."/>
            <person name="Goodwin S."/>
            <person name="Spatafora J."/>
            <person name="Crous P."/>
            <person name="Grigoriev I."/>
        </authorList>
    </citation>
    <scope>NUCLEOTIDE SEQUENCE [LARGE SCALE GENOMIC DNA]</scope>
    <source>
        <strain evidence="2">CBS 304.66</strain>
    </source>
</reference>
<keyword evidence="2" id="KW-1185">Reference proteome</keyword>
<name>A0A9P4K5S9_9PLEO</name>
<proteinExistence type="predicted"/>
<evidence type="ECO:0000313" key="2">
    <source>
        <dbReference type="Proteomes" id="UP000800093"/>
    </source>
</evidence>
<feature type="non-terminal residue" evidence="1">
    <location>
        <position position="1"/>
    </location>
</feature>
<protein>
    <submittedName>
        <fullName evidence="1">Uncharacterized protein</fullName>
    </submittedName>
</protein>
<dbReference type="EMBL" id="ML986630">
    <property type="protein sequence ID" value="KAF2263137.1"/>
    <property type="molecule type" value="Genomic_DNA"/>
</dbReference>
<organism evidence="1 2">
    <name type="scientific">Lojkania enalia</name>
    <dbReference type="NCBI Taxonomy" id="147567"/>
    <lineage>
        <taxon>Eukaryota</taxon>
        <taxon>Fungi</taxon>
        <taxon>Dikarya</taxon>
        <taxon>Ascomycota</taxon>
        <taxon>Pezizomycotina</taxon>
        <taxon>Dothideomycetes</taxon>
        <taxon>Pleosporomycetidae</taxon>
        <taxon>Pleosporales</taxon>
        <taxon>Pleosporales incertae sedis</taxon>
        <taxon>Lojkania</taxon>
    </lineage>
</organism>
<comment type="caution">
    <text evidence="1">The sequence shown here is derived from an EMBL/GenBank/DDBJ whole genome shotgun (WGS) entry which is preliminary data.</text>
</comment>
<sequence length="94" mass="11033">ILEKAYTFLQLFTSATLYREGNRALILLSLKLMDSLLVYYKKNKVSRAHSLTIKIGWFILDKYYTITEEAPVYTTTLLLNPSCQVAYFKKNWLE</sequence>
<evidence type="ECO:0000313" key="1">
    <source>
        <dbReference type="EMBL" id="KAF2263137.1"/>
    </source>
</evidence>
<dbReference type="OrthoDB" id="3791344at2759"/>
<dbReference type="AlphaFoldDB" id="A0A9P4K5S9"/>